<sequence length="211" mass="24728">MFKFYDDDEDRIGLIRGDNDLVPISLLHAHMDPFYNECRAYGRLIERGQNGKIAARCYGYTAISAEREEELYRKYGVEHWGRPVGDRQPIRAIVKELIEDDNPLTHKVAKKILRDLRKMRKMGIYPMDVRARNYKAGLLVDMSIAMTTPHYLFKIRSRWQIEILQGQDLAMFDSMIGDEEVIPSVRALPNEEYCTKLRSQMKKDELAEKRL</sequence>
<dbReference type="Pfam" id="PF13095">
    <property type="entry name" value="FTA2"/>
    <property type="match status" value="1"/>
</dbReference>
<dbReference type="EMBL" id="CAJPDR010000209">
    <property type="protein sequence ID" value="CAF9925984.1"/>
    <property type="molecule type" value="Genomic_DNA"/>
</dbReference>
<gene>
    <name evidence="1" type="ORF">ALECFALPRED_003267</name>
</gene>
<dbReference type="OrthoDB" id="3432781at2759"/>
<dbReference type="Proteomes" id="UP000664203">
    <property type="component" value="Unassembled WGS sequence"/>
</dbReference>
<dbReference type="InterPro" id="IPR025213">
    <property type="entry name" value="Sim4_Fta2"/>
</dbReference>
<evidence type="ECO:0000313" key="1">
    <source>
        <dbReference type="EMBL" id="CAF9925984.1"/>
    </source>
</evidence>
<keyword evidence="2" id="KW-1185">Reference proteome</keyword>
<accession>A0A8H3FK13</accession>
<proteinExistence type="predicted"/>
<evidence type="ECO:0000313" key="2">
    <source>
        <dbReference type="Proteomes" id="UP000664203"/>
    </source>
</evidence>
<protein>
    <submittedName>
        <fullName evidence="1">Uncharacterized protein</fullName>
    </submittedName>
</protein>
<dbReference type="AlphaFoldDB" id="A0A8H3FK13"/>
<organism evidence="1 2">
    <name type="scientific">Alectoria fallacina</name>
    <dbReference type="NCBI Taxonomy" id="1903189"/>
    <lineage>
        <taxon>Eukaryota</taxon>
        <taxon>Fungi</taxon>
        <taxon>Dikarya</taxon>
        <taxon>Ascomycota</taxon>
        <taxon>Pezizomycotina</taxon>
        <taxon>Lecanoromycetes</taxon>
        <taxon>OSLEUM clade</taxon>
        <taxon>Lecanoromycetidae</taxon>
        <taxon>Lecanorales</taxon>
        <taxon>Lecanorineae</taxon>
        <taxon>Parmeliaceae</taxon>
        <taxon>Alectoria</taxon>
    </lineage>
</organism>
<name>A0A8H3FK13_9LECA</name>
<reference evidence="1" key="1">
    <citation type="submission" date="2021-03" db="EMBL/GenBank/DDBJ databases">
        <authorList>
            <person name="Tagirdzhanova G."/>
        </authorList>
    </citation>
    <scope>NUCLEOTIDE SEQUENCE</scope>
</reference>
<comment type="caution">
    <text evidence="1">The sequence shown here is derived from an EMBL/GenBank/DDBJ whole genome shotgun (WGS) entry which is preliminary data.</text>
</comment>